<feature type="binding site" evidence="8">
    <location>
        <position position="193"/>
    </location>
    <ligand>
        <name>Mg(2+)</name>
        <dbReference type="ChEBI" id="CHEBI:18420"/>
    </ligand>
</feature>
<evidence type="ECO:0000256" key="10">
    <source>
        <dbReference type="SAM" id="Coils"/>
    </source>
</evidence>
<feature type="signal peptide" evidence="12">
    <location>
        <begin position="1"/>
        <end position="23"/>
    </location>
</feature>
<dbReference type="Pfam" id="PF00245">
    <property type="entry name" value="Alk_phosphatase"/>
    <property type="match status" value="2"/>
</dbReference>
<gene>
    <name evidence="13" type="ORF">H9965_07085</name>
</gene>
<dbReference type="PRINTS" id="PR00113">
    <property type="entry name" value="ALKPHPHTASE"/>
</dbReference>
<evidence type="ECO:0000256" key="5">
    <source>
        <dbReference type="ARBA" id="ARBA00022833"/>
    </source>
</evidence>
<proteinExistence type="inferred from homology"/>
<evidence type="ECO:0000256" key="6">
    <source>
        <dbReference type="ARBA" id="ARBA00022842"/>
    </source>
</evidence>
<keyword evidence="12" id="KW-0732">Signal</keyword>
<evidence type="ECO:0000256" key="4">
    <source>
        <dbReference type="ARBA" id="ARBA00022801"/>
    </source>
</evidence>
<keyword evidence="2" id="KW-0597">Phosphoprotein</keyword>
<dbReference type="SUPFAM" id="SSF53649">
    <property type="entry name" value="Alkaline phosphatase-like"/>
    <property type="match status" value="1"/>
</dbReference>
<evidence type="ECO:0000256" key="12">
    <source>
        <dbReference type="SAM" id="SignalP"/>
    </source>
</evidence>
<dbReference type="AlphaFoldDB" id="A0A9D2JUL6"/>
<dbReference type="SMART" id="SM00098">
    <property type="entry name" value="alkPPc"/>
    <property type="match status" value="1"/>
</dbReference>
<feature type="region of interest" description="Disordered" evidence="11">
    <location>
        <begin position="546"/>
        <end position="573"/>
    </location>
</feature>
<dbReference type="EMBL" id="DXBD01000048">
    <property type="protein sequence ID" value="HIZ68195.1"/>
    <property type="molecule type" value="Genomic_DNA"/>
</dbReference>
<dbReference type="PROSITE" id="PS00123">
    <property type="entry name" value="ALKALINE_PHOSPHATASE"/>
    <property type="match status" value="1"/>
</dbReference>
<comment type="cofactor">
    <cofactor evidence="8">
        <name>Mg(2+)</name>
        <dbReference type="ChEBI" id="CHEBI:18420"/>
    </cofactor>
    <text evidence="8">Binds 1 Mg(2+) ion.</text>
</comment>
<evidence type="ECO:0000256" key="11">
    <source>
        <dbReference type="SAM" id="MobiDB-lite"/>
    </source>
</evidence>
<dbReference type="PROSITE" id="PS51257">
    <property type="entry name" value="PROKAR_LIPOPROTEIN"/>
    <property type="match status" value="1"/>
</dbReference>
<feature type="binding site" evidence="8">
    <location>
        <position position="191"/>
    </location>
    <ligand>
        <name>Mg(2+)</name>
        <dbReference type="ChEBI" id="CHEBI:18420"/>
    </ligand>
</feature>
<evidence type="ECO:0000313" key="13">
    <source>
        <dbReference type="EMBL" id="HIZ68195.1"/>
    </source>
</evidence>
<feature type="active site" description="Phosphoserine intermediate" evidence="7">
    <location>
        <position position="139"/>
    </location>
</feature>
<keyword evidence="4" id="KW-0378">Hydrolase</keyword>
<evidence type="ECO:0000313" key="14">
    <source>
        <dbReference type="Proteomes" id="UP000824058"/>
    </source>
</evidence>
<feature type="binding site" evidence="8">
    <location>
        <position position="317"/>
    </location>
    <ligand>
        <name>Mg(2+)</name>
        <dbReference type="ChEBI" id="CHEBI:18420"/>
    </ligand>
</feature>
<dbReference type="GO" id="GO:0046872">
    <property type="term" value="F:metal ion binding"/>
    <property type="evidence" value="ECO:0007669"/>
    <property type="project" value="UniProtKB-KW"/>
</dbReference>
<feature type="compositionally biased region" description="Basic and acidic residues" evidence="11">
    <location>
        <begin position="548"/>
        <end position="562"/>
    </location>
</feature>
<feature type="binding site" evidence="8">
    <location>
        <position position="326"/>
    </location>
    <ligand>
        <name>Zn(2+)</name>
        <dbReference type="ChEBI" id="CHEBI:29105"/>
        <label>2</label>
    </ligand>
</feature>
<reference evidence="13" key="1">
    <citation type="journal article" date="2021" name="PeerJ">
        <title>Extensive microbial diversity within the chicken gut microbiome revealed by metagenomics and culture.</title>
        <authorList>
            <person name="Gilroy R."/>
            <person name="Ravi A."/>
            <person name="Getino M."/>
            <person name="Pursley I."/>
            <person name="Horton D.L."/>
            <person name="Alikhan N.F."/>
            <person name="Baker D."/>
            <person name="Gharbi K."/>
            <person name="Hall N."/>
            <person name="Watson M."/>
            <person name="Adriaenssens E.M."/>
            <person name="Foster-Nyarko E."/>
            <person name="Jarju S."/>
            <person name="Secka A."/>
            <person name="Antonio M."/>
            <person name="Oren A."/>
            <person name="Chaudhuri R.R."/>
            <person name="La Ragione R."/>
            <person name="Hildebrand F."/>
            <person name="Pallen M.J."/>
        </authorList>
    </citation>
    <scope>NUCLEOTIDE SEQUENCE</scope>
    <source>
        <strain evidence="13">ChiBcolR9-63</strain>
    </source>
</reference>
<feature type="binding site" evidence="8">
    <location>
        <position position="366"/>
    </location>
    <ligand>
        <name>Zn(2+)</name>
        <dbReference type="ChEBI" id="CHEBI:29105"/>
        <label>2</label>
    </ligand>
</feature>
<evidence type="ECO:0000256" key="1">
    <source>
        <dbReference type="ARBA" id="ARBA00005984"/>
    </source>
</evidence>
<feature type="binding site" evidence="8">
    <location>
        <position position="87"/>
    </location>
    <ligand>
        <name>Mg(2+)</name>
        <dbReference type="ChEBI" id="CHEBI:18420"/>
    </ligand>
</feature>
<evidence type="ECO:0000256" key="3">
    <source>
        <dbReference type="ARBA" id="ARBA00022723"/>
    </source>
</evidence>
<feature type="coiled-coil region" evidence="10">
    <location>
        <begin position="447"/>
        <end position="474"/>
    </location>
</feature>
<feature type="binding site" evidence="8">
    <location>
        <position position="509"/>
    </location>
    <ligand>
        <name>Zn(2+)</name>
        <dbReference type="ChEBI" id="CHEBI:29105"/>
        <label>2</label>
    </ligand>
</feature>
<reference evidence="13" key="2">
    <citation type="submission" date="2021-04" db="EMBL/GenBank/DDBJ databases">
        <authorList>
            <person name="Gilroy R."/>
        </authorList>
    </citation>
    <scope>NUCLEOTIDE SEQUENCE</scope>
    <source>
        <strain evidence="13">ChiBcolR9-63</strain>
    </source>
</reference>
<comment type="cofactor">
    <cofactor evidence="8">
        <name>Zn(2+)</name>
        <dbReference type="ChEBI" id="CHEBI:29105"/>
    </cofactor>
    <text evidence="8">Binds 2 Zn(2+) ions.</text>
</comment>
<evidence type="ECO:0000256" key="7">
    <source>
        <dbReference type="PIRSR" id="PIRSR601952-1"/>
    </source>
</evidence>
<comment type="caution">
    <text evidence="13">The sequence shown here is derived from an EMBL/GenBank/DDBJ whole genome shotgun (WGS) entry which is preliminary data.</text>
</comment>
<protein>
    <submittedName>
        <fullName evidence="13">Alkaline phosphatase</fullName>
    </submittedName>
</protein>
<evidence type="ECO:0000256" key="2">
    <source>
        <dbReference type="ARBA" id="ARBA00022553"/>
    </source>
</evidence>
<keyword evidence="3 8" id="KW-0479">Metal-binding</keyword>
<dbReference type="PANTHER" id="PTHR11596:SF5">
    <property type="entry name" value="ALKALINE PHOSPHATASE"/>
    <property type="match status" value="1"/>
</dbReference>
<accession>A0A9D2JUL6</accession>
<keyword evidence="6 8" id="KW-0460">Magnesium</keyword>
<sequence>MKKSSKYLARLGVTLLVSSTLLAACSSTTSSGNKLKLDTEAANSTSLAKETANGKDVQMYDTSRAKMEDYSKVNSNQAKYVFLFIGDGMGVTPVTAAEDYLGYTQTNKGEVYPDRMNFTEMPVVGLKTQYDCSSFIPDSAATATAFATGIKTQSKVIGLTGDLEKSADSVAEKAKRAGKAVGIVTNVTLNHATPAAFYANVESRKSYYDIGLQMAESGFDYFAGGSLGQRTGEDEDQKDLYEVMEENGYTIADTKEKAEKINADSEKVYLVSERLQDSGSMPYTIDQEEGDQTLSDMVAKGIEVMEDDPEGFFMMVEGGKVDWAEHANDGLTTIHEVLGFEESIQTAIDFYNEHPDETLIVVTADHATGGFTIGNGSTGNSTYFDLLTNQKGSQVAFADLTTEALEKNPDLTFEEFAPQIEDYFGLVLDPDAPSEDVTNAESEAYAEELAKNRLKCSKEEYNELKTAFDETKKSEDEQNVSYGGYVPIAITATRLLDKKAGLAWTTTDHSGDKVPVYAMGSGAKMFDGEYDDTDISIRLGEAMGFNGDSKDAEEQVETETKKPTGVGLKQADK</sequence>
<dbReference type="Proteomes" id="UP000824058">
    <property type="component" value="Unassembled WGS sequence"/>
</dbReference>
<evidence type="ECO:0000256" key="9">
    <source>
        <dbReference type="RuleBase" id="RU003946"/>
    </source>
</evidence>
<feature type="chain" id="PRO_5039725241" evidence="12">
    <location>
        <begin position="24"/>
        <end position="573"/>
    </location>
</feature>
<feature type="binding site" evidence="8">
    <location>
        <position position="365"/>
    </location>
    <ligand>
        <name>Zn(2+)</name>
        <dbReference type="ChEBI" id="CHEBI:29105"/>
        <label>2</label>
    </ligand>
</feature>
<organism evidence="13 14">
    <name type="scientific">Candidatus Streptococcus faecavium</name>
    <dbReference type="NCBI Taxonomy" id="2838763"/>
    <lineage>
        <taxon>Bacteria</taxon>
        <taxon>Bacillati</taxon>
        <taxon>Bacillota</taxon>
        <taxon>Bacilli</taxon>
        <taxon>Lactobacillales</taxon>
        <taxon>Streptococcaceae</taxon>
        <taxon>Streptococcus</taxon>
    </lineage>
</organism>
<name>A0A9D2JUL6_9STRE</name>
<dbReference type="PANTHER" id="PTHR11596">
    <property type="entry name" value="ALKALINE PHOSPHATASE"/>
    <property type="match status" value="1"/>
</dbReference>
<keyword evidence="5 8" id="KW-0862">Zinc</keyword>
<feature type="binding site" evidence="8">
    <location>
        <position position="87"/>
    </location>
    <ligand>
        <name>Zn(2+)</name>
        <dbReference type="ChEBI" id="CHEBI:29105"/>
        <label>2</label>
    </ligand>
</feature>
<dbReference type="CDD" id="cd16012">
    <property type="entry name" value="ALP"/>
    <property type="match status" value="1"/>
</dbReference>
<dbReference type="GO" id="GO:0004035">
    <property type="term" value="F:alkaline phosphatase activity"/>
    <property type="evidence" value="ECO:0007669"/>
    <property type="project" value="TreeGrafter"/>
</dbReference>
<dbReference type="InterPro" id="IPR018299">
    <property type="entry name" value="Alkaline_phosphatase_AS"/>
</dbReference>
<evidence type="ECO:0000256" key="8">
    <source>
        <dbReference type="PIRSR" id="PIRSR601952-2"/>
    </source>
</evidence>
<comment type="similarity">
    <text evidence="1 9">Belongs to the alkaline phosphatase family.</text>
</comment>
<dbReference type="InterPro" id="IPR017850">
    <property type="entry name" value="Alkaline_phosphatase_core_sf"/>
</dbReference>
<feature type="binding site" evidence="8">
    <location>
        <position position="322"/>
    </location>
    <ligand>
        <name>Zn(2+)</name>
        <dbReference type="ChEBI" id="CHEBI:29105"/>
        <label>2</label>
    </ligand>
</feature>
<dbReference type="Gene3D" id="3.40.720.10">
    <property type="entry name" value="Alkaline Phosphatase, subunit A"/>
    <property type="match status" value="1"/>
</dbReference>
<dbReference type="InterPro" id="IPR001952">
    <property type="entry name" value="Alkaline_phosphatase"/>
</dbReference>
<keyword evidence="10" id="KW-0175">Coiled coil</keyword>